<comment type="pathway">
    <text evidence="2 7 8">Cell wall biogenesis; peptidoglycan biosynthesis.</text>
</comment>
<keyword evidence="7 8" id="KW-0573">Peptidoglycan synthesis</keyword>
<protein>
    <recommendedName>
        <fullName evidence="7 8">UDP-N-acetylmuramoylalanine--D-glutamate ligase</fullName>
        <ecNumber evidence="7 8">6.3.2.9</ecNumber>
    </recommendedName>
    <alternativeName>
        <fullName evidence="7">D-glutamic acid-adding enzyme</fullName>
    </alternativeName>
    <alternativeName>
        <fullName evidence="7">UDP-N-acetylmuramoyl-L-alanyl-D-glutamate synthetase</fullName>
    </alternativeName>
</protein>
<dbReference type="GO" id="GO:0005737">
    <property type="term" value="C:cytoplasm"/>
    <property type="evidence" value="ECO:0007669"/>
    <property type="project" value="UniProtKB-SubCell"/>
</dbReference>
<dbReference type="PANTHER" id="PTHR43692:SF1">
    <property type="entry name" value="UDP-N-ACETYLMURAMOYLALANINE--D-GLUTAMATE LIGASE"/>
    <property type="match status" value="1"/>
</dbReference>
<keyword evidence="3 7" id="KW-0963">Cytoplasm</keyword>
<dbReference type="EC" id="6.3.2.9" evidence="7 8"/>
<proteinExistence type="inferred from homology"/>
<keyword evidence="5 7" id="KW-0547">Nucleotide-binding</keyword>
<dbReference type="GO" id="GO:0005524">
    <property type="term" value="F:ATP binding"/>
    <property type="evidence" value="ECO:0007669"/>
    <property type="project" value="UniProtKB-UniRule"/>
</dbReference>
<comment type="subcellular location">
    <subcellularLocation>
        <location evidence="1 7 8">Cytoplasm</location>
    </subcellularLocation>
</comment>
<dbReference type="SUPFAM" id="SSF53244">
    <property type="entry name" value="MurD-like peptide ligases, peptide-binding domain"/>
    <property type="match status" value="1"/>
</dbReference>
<dbReference type="RefSeq" id="WP_095606041.1">
    <property type="nucleotide sequence ID" value="NZ_NSKE01000004.1"/>
</dbReference>
<evidence type="ECO:0000313" key="11">
    <source>
        <dbReference type="EMBL" id="PAU94500.1"/>
    </source>
</evidence>
<reference evidence="11 12" key="1">
    <citation type="submission" date="2017-08" db="EMBL/GenBank/DDBJ databases">
        <title>Aliifodinibius alkalisoli sp. nov., isolated from saline alkaline soil.</title>
        <authorList>
            <person name="Liu D."/>
            <person name="Zhang G."/>
        </authorList>
    </citation>
    <scope>NUCLEOTIDE SEQUENCE [LARGE SCALE GENOMIC DNA]</scope>
    <source>
        <strain evidence="11 12">WN023</strain>
    </source>
</reference>
<dbReference type="InterPro" id="IPR036565">
    <property type="entry name" value="Mur-like_cat_sf"/>
</dbReference>
<evidence type="ECO:0000313" key="12">
    <source>
        <dbReference type="Proteomes" id="UP000218831"/>
    </source>
</evidence>
<dbReference type="GO" id="GO:0009252">
    <property type="term" value="P:peptidoglycan biosynthetic process"/>
    <property type="evidence" value="ECO:0007669"/>
    <property type="project" value="UniProtKB-UniRule"/>
</dbReference>
<evidence type="ECO:0000259" key="9">
    <source>
        <dbReference type="Pfam" id="PF02875"/>
    </source>
</evidence>
<dbReference type="InterPro" id="IPR005762">
    <property type="entry name" value="MurD"/>
</dbReference>
<dbReference type="InterPro" id="IPR013221">
    <property type="entry name" value="Mur_ligase_cen"/>
</dbReference>
<dbReference type="Proteomes" id="UP000218831">
    <property type="component" value="Unassembled WGS sequence"/>
</dbReference>
<dbReference type="SUPFAM" id="SSF51984">
    <property type="entry name" value="MurCD N-terminal domain"/>
    <property type="match status" value="1"/>
</dbReference>
<dbReference type="Gene3D" id="3.40.1190.10">
    <property type="entry name" value="Mur-like, catalytic domain"/>
    <property type="match status" value="1"/>
</dbReference>
<evidence type="ECO:0000256" key="7">
    <source>
        <dbReference type="HAMAP-Rule" id="MF_00639"/>
    </source>
</evidence>
<dbReference type="InterPro" id="IPR004101">
    <property type="entry name" value="Mur_ligase_C"/>
</dbReference>
<dbReference type="Pfam" id="PF02875">
    <property type="entry name" value="Mur_ligase_C"/>
    <property type="match status" value="1"/>
</dbReference>
<dbReference type="OrthoDB" id="9809796at2"/>
<dbReference type="InterPro" id="IPR036615">
    <property type="entry name" value="Mur_ligase_C_dom_sf"/>
</dbReference>
<dbReference type="Pfam" id="PF21377">
    <property type="entry name" value="MurD_N"/>
    <property type="match status" value="1"/>
</dbReference>
<dbReference type="UniPathway" id="UPA00219"/>
<dbReference type="NCBIfam" id="TIGR01087">
    <property type="entry name" value="murD"/>
    <property type="match status" value="1"/>
</dbReference>
<evidence type="ECO:0000256" key="1">
    <source>
        <dbReference type="ARBA" id="ARBA00004496"/>
    </source>
</evidence>
<dbReference type="GO" id="GO:0071555">
    <property type="term" value="P:cell wall organization"/>
    <property type="evidence" value="ECO:0007669"/>
    <property type="project" value="UniProtKB-KW"/>
</dbReference>
<comment type="caution">
    <text evidence="11">The sequence shown here is derived from an EMBL/GenBank/DDBJ whole genome shotgun (WGS) entry which is preliminary data.</text>
</comment>
<keyword evidence="4 7" id="KW-0436">Ligase</keyword>
<keyword evidence="6 7" id="KW-0067">ATP-binding</keyword>
<keyword evidence="7 8" id="KW-0132">Cell division</keyword>
<dbReference type="GO" id="GO:0008360">
    <property type="term" value="P:regulation of cell shape"/>
    <property type="evidence" value="ECO:0007669"/>
    <property type="project" value="UniProtKB-KW"/>
</dbReference>
<gene>
    <name evidence="7 11" type="primary">murD</name>
    <name evidence="11" type="ORF">CK503_06800</name>
</gene>
<name>A0A2A2GBC8_9BACT</name>
<dbReference type="HAMAP" id="MF_00639">
    <property type="entry name" value="MurD"/>
    <property type="match status" value="1"/>
</dbReference>
<dbReference type="PANTHER" id="PTHR43692">
    <property type="entry name" value="UDP-N-ACETYLMURAMOYLALANINE--D-GLUTAMATE LIGASE"/>
    <property type="match status" value="1"/>
</dbReference>
<feature type="domain" description="Mur ligase central" evidence="10">
    <location>
        <begin position="111"/>
        <end position="297"/>
    </location>
</feature>
<keyword evidence="12" id="KW-1185">Reference proteome</keyword>
<organism evidence="11 12">
    <name type="scientific">Fodinibius salipaludis</name>
    <dbReference type="NCBI Taxonomy" id="2032627"/>
    <lineage>
        <taxon>Bacteria</taxon>
        <taxon>Pseudomonadati</taxon>
        <taxon>Balneolota</taxon>
        <taxon>Balneolia</taxon>
        <taxon>Balneolales</taxon>
        <taxon>Balneolaceae</taxon>
        <taxon>Fodinibius</taxon>
    </lineage>
</organism>
<evidence type="ECO:0000256" key="6">
    <source>
        <dbReference type="ARBA" id="ARBA00022840"/>
    </source>
</evidence>
<comment type="function">
    <text evidence="7 8">Cell wall formation. Catalyzes the addition of glutamate to the nucleotide precursor UDP-N-acetylmuramoyl-L-alanine (UMA).</text>
</comment>
<evidence type="ECO:0000256" key="8">
    <source>
        <dbReference type="RuleBase" id="RU003664"/>
    </source>
</evidence>
<dbReference type="SUPFAM" id="SSF53623">
    <property type="entry name" value="MurD-like peptide ligases, catalytic domain"/>
    <property type="match status" value="1"/>
</dbReference>
<sequence>MREVANKHIVVVGAARSGLAVASLLKRKGADVFVTDHGAIAHSVKKKLTTLDIDFEENGHTTKAEGGAFLAISPGVPTEAPLVQKYLNSGKEVYSEIEIASWFNKSPIVAVTGSNGKTTVTNWLDHTWKKASRDHITGGNIGYAFSDKVDQTSENSEALLEVSSFQLDHIDSFHPHISVLLNITADHLDRYNHDFSSYAKSKFRIIENQTGNDWFIYNYDDPTITEYVYSLKKKEEGPRLLPFSTDEDLSEANGAFIRNQNIILKINKQEEVLMPTRDVNLSGKHNLSNGLATALAARASEIKSDAIRESLRTFEGVEHRLELVRTVNGVKYINDSKATNINAVWYALDSFDVPMTIILGGRDKGNDYSELVNQIQEKVHTIIAIGEAQPMIEEQLKSIVPNFKTAKDMNNAVRSAKEVAKRGEVVLLSPACSSFDMYDNYEHRGNEFKKAVNRL</sequence>
<evidence type="ECO:0000259" key="10">
    <source>
        <dbReference type="Pfam" id="PF08245"/>
    </source>
</evidence>
<evidence type="ECO:0000256" key="3">
    <source>
        <dbReference type="ARBA" id="ARBA00022490"/>
    </source>
</evidence>
<keyword evidence="7 8" id="KW-0131">Cell cycle</keyword>
<comment type="similarity">
    <text evidence="7">Belongs to the MurCDEF family.</text>
</comment>
<dbReference type="Gene3D" id="3.40.50.720">
    <property type="entry name" value="NAD(P)-binding Rossmann-like Domain"/>
    <property type="match status" value="1"/>
</dbReference>
<keyword evidence="7 8" id="KW-0133">Cell shape</keyword>
<dbReference type="Pfam" id="PF08245">
    <property type="entry name" value="Mur_ligase_M"/>
    <property type="match status" value="1"/>
</dbReference>
<feature type="domain" description="Mur ligase C-terminal" evidence="9">
    <location>
        <begin position="319"/>
        <end position="432"/>
    </location>
</feature>
<dbReference type="AlphaFoldDB" id="A0A2A2GBC8"/>
<dbReference type="Gene3D" id="3.90.190.20">
    <property type="entry name" value="Mur ligase, C-terminal domain"/>
    <property type="match status" value="1"/>
</dbReference>
<accession>A0A2A2GBC8</accession>
<comment type="catalytic activity">
    <reaction evidence="7 8">
        <text>UDP-N-acetyl-alpha-D-muramoyl-L-alanine + D-glutamate + ATP = UDP-N-acetyl-alpha-D-muramoyl-L-alanyl-D-glutamate + ADP + phosphate + H(+)</text>
        <dbReference type="Rhea" id="RHEA:16429"/>
        <dbReference type="ChEBI" id="CHEBI:15378"/>
        <dbReference type="ChEBI" id="CHEBI:29986"/>
        <dbReference type="ChEBI" id="CHEBI:30616"/>
        <dbReference type="ChEBI" id="CHEBI:43474"/>
        <dbReference type="ChEBI" id="CHEBI:83898"/>
        <dbReference type="ChEBI" id="CHEBI:83900"/>
        <dbReference type="ChEBI" id="CHEBI:456216"/>
        <dbReference type="EC" id="6.3.2.9"/>
    </reaction>
</comment>
<feature type="binding site" evidence="7">
    <location>
        <begin position="113"/>
        <end position="119"/>
    </location>
    <ligand>
        <name>ATP</name>
        <dbReference type="ChEBI" id="CHEBI:30616"/>
    </ligand>
</feature>
<keyword evidence="7 8" id="KW-0961">Cell wall biogenesis/degradation</keyword>
<dbReference type="GO" id="GO:0051301">
    <property type="term" value="P:cell division"/>
    <property type="evidence" value="ECO:0007669"/>
    <property type="project" value="UniProtKB-KW"/>
</dbReference>
<dbReference type="EMBL" id="NSKE01000004">
    <property type="protein sequence ID" value="PAU94500.1"/>
    <property type="molecule type" value="Genomic_DNA"/>
</dbReference>
<evidence type="ECO:0000256" key="2">
    <source>
        <dbReference type="ARBA" id="ARBA00004752"/>
    </source>
</evidence>
<dbReference type="GO" id="GO:0008764">
    <property type="term" value="F:UDP-N-acetylmuramoylalanine-D-glutamate ligase activity"/>
    <property type="evidence" value="ECO:0007669"/>
    <property type="project" value="UniProtKB-UniRule"/>
</dbReference>
<evidence type="ECO:0000256" key="5">
    <source>
        <dbReference type="ARBA" id="ARBA00022741"/>
    </source>
</evidence>
<evidence type="ECO:0000256" key="4">
    <source>
        <dbReference type="ARBA" id="ARBA00022598"/>
    </source>
</evidence>